<dbReference type="NCBIfam" id="NF009270">
    <property type="entry name" value="PRK12627.1"/>
    <property type="match status" value="1"/>
</dbReference>
<dbReference type="GO" id="GO:0009425">
    <property type="term" value="C:bacterial-type flagellum basal body"/>
    <property type="evidence" value="ECO:0007669"/>
    <property type="project" value="UniProtKB-SubCell"/>
</dbReference>
<dbReference type="EMBL" id="JAFBXE010000006">
    <property type="protein sequence ID" value="MBM2412730.1"/>
    <property type="molecule type" value="Genomic_DNA"/>
</dbReference>
<dbReference type="RefSeq" id="WP_085633197.1">
    <property type="nucleotide sequence ID" value="NZ_JAFBWU010000006.1"/>
</dbReference>
<dbReference type="EMBL" id="JAFBXF010000006">
    <property type="protein sequence ID" value="MBM2417398.1"/>
    <property type="molecule type" value="Genomic_DNA"/>
</dbReference>
<dbReference type="GeneID" id="62643079"/>
<accession>A0A9Q2NXP5</accession>
<dbReference type="OrthoDB" id="9788334at2"/>
<reference evidence="3 6" key="1">
    <citation type="submission" date="2021-01" db="EMBL/GenBank/DDBJ databases">
        <title>Diatom-associated Roseobacters Show Island Model of Population Structure.</title>
        <authorList>
            <person name="Qu L."/>
            <person name="Feng X."/>
            <person name="Chen Y."/>
            <person name="Li L."/>
            <person name="Wang X."/>
            <person name="Hu Z."/>
            <person name="Wang H."/>
            <person name="Luo H."/>
        </authorList>
    </citation>
    <scope>NUCLEOTIDE SEQUENCE</scope>
    <source>
        <strain evidence="4 6">CC28-63</strain>
        <strain evidence="3">CC28-69</strain>
    </source>
</reference>
<evidence type="ECO:0000259" key="2">
    <source>
        <dbReference type="Pfam" id="PF00460"/>
    </source>
</evidence>
<evidence type="ECO:0000256" key="1">
    <source>
        <dbReference type="ARBA" id="ARBA00004117"/>
    </source>
</evidence>
<dbReference type="AlphaFoldDB" id="A0A9Q2NXP5"/>
<keyword evidence="6" id="KW-1185">Reference proteome</keyword>
<gene>
    <name evidence="3" type="ORF">JQX41_10480</name>
    <name evidence="4" type="ORF">JQX48_10485</name>
</gene>
<dbReference type="Pfam" id="PF00460">
    <property type="entry name" value="Flg_bb_rod"/>
    <property type="match status" value="1"/>
</dbReference>
<evidence type="ECO:0000313" key="4">
    <source>
        <dbReference type="EMBL" id="MBM2417398.1"/>
    </source>
</evidence>
<evidence type="ECO:0000313" key="3">
    <source>
        <dbReference type="EMBL" id="MBM2412730.1"/>
    </source>
</evidence>
<evidence type="ECO:0000313" key="5">
    <source>
        <dbReference type="Proteomes" id="UP000755667"/>
    </source>
</evidence>
<feature type="domain" description="Flagellar basal body rod protein N-terminal" evidence="2">
    <location>
        <begin position="10"/>
        <end position="37"/>
    </location>
</feature>
<evidence type="ECO:0000313" key="6">
    <source>
        <dbReference type="Proteomes" id="UP000809440"/>
    </source>
</evidence>
<organism evidence="3 5">
    <name type="scientific">Marivita cryptomonadis</name>
    <dbReference type="NCBI Taxonomy" id="505252"/>
    <lineage>
        <taxon>Bacteria</taxon>
        <taxon>Pseudomonadati</taxon>
        <taxon>Pseudomonadota</taxon>
        <taxon>Alphaproteobacteria</taxon>
        <taxon>Rhodobacterales</taxon>
        <taxon>Roseobacteraceae</taxon>
        <taxon>Marivita</taxon>
    </lineage>
</organism>
<protein>
    <submittedName>
        <fullName evidence="3">FlgB family protein</fullName>
    </submittedName>
</protein>
<dbReference type="Proteomes" id="UP000809440">
    <property type="component" value="Unassembled WGS sequence"/>
</dbReference>
<name>A0A9Q2NXP5_9RHOB</name>
<dbReference type="InterPro" id="IPR001444">
    <property type="entry name" value="Flag_bb_rod_N"/>
</dbReference>
<comment type="subcellular location">
    <subcellularLocation>
        <location evidence="1">Bacterial flagellum basal body</location>
    </subcellularLocation>
</comment>
<proteinExistence type="predicted"/>
<dbReference type="Proteomes" id="UP000755667">
    <property type="component" value="Unassembled WGS sequence"/>
</dbReference>
<sequence length="127" mass="14000">MFQNLDVFKTAMSMARHAGAKQALTSQNIANSDTPGYSAQTVRPFEDWLPRSHGGFETRRTRDGHLEPVAIMNPRSFALATSSDPNGNSVNLETEILTSVEAKRQHDRALAIYRASLGILRSALSKQ</sequence>
<comment type="caution">
    <text evidence="3">The sequence shown here is derived from an EMBL/GenBank/DDBJ whole genome shotgun (WGS) entry which is preliminary data.</text>
</comment>